<accession>A0ABV6GAQ1</accession>
<dbReference type="Proteomes" id="UP001589854">
    <property type="component" value="Unassembled WGS sequence"/>
</dbReference>
<comment type="caution">
    <text evidence="9">The sequence shown here is derived from an EMBL/GenBank/DDBJ whole genome shotgun (WGS) entry which is preliminary data.</text>
</comment>
<name>A0ABV6GAQ1_9BACI</name>
<feature type="transmembrane region" description="Helical" evidence="7">
    <location>
        <begin position="344"/>
        <end position="362"/>
    </location>
</feature>
<dbReference type="PANTHER" id="PTHR43731">
    <property type="entry name" value="RHOMBOID PROTEASE"/>
    <property type="match status" value="1"/>
</dbReference>
<evidence type="ECO:0000256" key="7">
    <source>
        <dbReference type="SAM" id="Phobius"/>
    </source>
</evidence>
<dbReference type="Pfam" id="PF01694">
    <property type="entry name" value="Rhomboid"/>
    <property type="match status" value="1"/>
</dbReference>
<feature type="transmembrane region" description="Helical" evidence="7">
    <location>
        <begin position="236"/>
        <end position="256"/>
    </location>
</feature>
<keyword evidence="3 7" id="KW-0812">Transmembrane</keyword>
<evidence type="ECO:0000259" key="8">
    <source>
        <dbReference type="Pfam" id="PF01694"/>
    </source>
</evidence>
<dbReference type="PANTHER" id="PTHR43731:SF14">
    <property type="entry name" value="PRESENILIN-ASSOCIATED RHOMBOID-LIKE PROTEIN, MITOCHONDRIAL"/>
    <property type="match status" value="1"/>
</dbReference>
<proteinExistence type="inferred from homology"/>
<dbReference type="InterPro" id="IPR022764">
    <property type="entry name" value="Peptidase_S54_rhomboid_dom"/>
</dbReference>
<organism evidence="9 10">
    <name type="scientific">Metabacillus herbersteinensis</name>
    <dbReference type="NCBI Taxonomy" id="283816"/>
    <lineage>
        <taxon>Bacteria</taxon>
        <taxon>Bacillati</taxon>
        <taxon>Bacillota</taxon>
        <taxon>Bacilli</taxon>
        <taxon>Bacillales</taxon>
        <taxon>Bacillaceae</taxon>
        <taxon>Metabacillus</taxon>
    </lineage>
</organism>
<dbReference type="GO" id="GO:0006508">
    <property type="term" value="P:proteolysis"/>
    <property type="evidence" value="ECO:0007669"/>
    <property type="project" value="UniProtKB-KW"/>
</dbReference>
<protein>
    <submittedName>
        <fullName evidence="9">Rhomboid family intramembrane serine protease</fullName>
        <ecNumber evidence="9">3.4.21.-</ecNumber>
    </submittedName>
</protein>
<evidence type="ECO:0000256" key="1">
    <source>
        <dbReference type="ARBA" id="ARBA00004141"/>
    </source>
</evidence>
<feature type="domain" description="Peptidase S54 rhomboid" evidence="8">
    <location>
        <begin position="227"/>
        <end position="360"/>
    </location>
</feature>
<evidence type="ECO:0000256" key="4">
    <source>
        <dbReference type="ARBA" id="ARBA00022801"/>
    </source>
</evidence>
<gene>
    <name evidence="9" type="ORF">ACFFIX_00800</name>
</gene>
<feature type="transmembrane region" description="Helical" evidence="7">
    <location>
        <begin position="292"/>
        <end position="313"/>
    </location>
</feature>
<dbReference type="EC" id="3.4.21.-" evidence="9"/>
<evidence type="ECO:0000256" key="5">
    <source>
        <dbReference type="ARBA" id="ARBA00022989"/>
    </source>
</evidence>
<keyword evidence="5 7" id="KW-1133">Transmembrane helix</keyword>
<dbReference type="InterPro" id="IPR050925">
    <property type="entry name" value="Rhomboid_protease_S54"/>
</dbReference>
<sequence>MVMEQDYLFWQMVDELVIKQQFNIIRLSEDQREVWLEPRKNKQYGILRLKRYDVDWGNWLANDLEEAATIFESLRKQSQKRSFHVLNVYISTYPPVDDFPLGLSEPFKDQQTGKTTVTSVFMDKENKFQEPFPELENFLQKKVRDLVPTKEVGFDEVQKLKFKVLSYSNQRVKEERKVFEYGKPLFTYFFIGLQVFMFLLLEFYGGSTNTETLVQFGAKFNPLIAEGEWWRFFTPIVLHIGMLHLFMNSLALLYVGSAVEKIYGSTRFLVIYLLAGVAGTIASFAFSPSVSAGASGAIFGCFGALLYLGIVLPKLFFRTLGSNILVVVGINLALGFVIPGIDNAGHLGGLIGGFLAAVVVQLPKQNKFILRAIAIALTIFLLTSMYGYGKSQTETQLQQYRSMTNSL</sequence>
<dbReference type="SUPFAM" id="SSF144091">
    <property type="entry name" value="Rhomboid-like"/>
    <property type="match status" value="1"/>
</dbReference>
<feature type="transmembrane region" description="Helical" evidence="7">
    <location>
        <begin position="369"/>
        <end position="389"/>
    </location>
</feature>
<reference evidence="9 10" key="1">
    <citation type="submission" date="2024-09" db="EMBL/GenBank/DDBJ databases">
        <authorList>
            <person name="Sun Q."/>
            <person name="Mori K."/>
        </authorList>
    </citation>
    <scope>NUCLEOTIDE SEQUENCE [LARGE SCALE GENOMIC DNA]</scope>
    <source>
        <strain evidence="9 10">CCM 7228</strain>
    </source>
</reference>
<feature type="transmembrane region" description="Helical" evidence="7">
    <location>
        <begin position="268"/>
        <end position="286"/>
    </location>
</feature>
<dbReference type="EMBL" id="JBHLVO010000001">
    <property type="protein sequence ID" value="MFC0269997.1"/>
    <property type="molecule type" value="Genomic_DNA"/>
</dbReference>
<dbReference type="Gene3D" id="1.20.1540.10">
    <property type="entry name" value="Rhomboid-like"/>
    <property type="match status" value="1"/>
</dbReference>
<evidence type="ECO:0000256" key="3">
    <source>
        <dbReference type="ARBA" id="ARBA00022692"/>
    </source>
</evidence>
<evidence type="ECO:0000256" key="6">
    <source>
        <dbReference type="ARBA" id="ARBA00023136"/>
    </source>
</evidence>
<comment type="subcellular location">
    <subcellularLocation>
        <location evidence="1">Membrane</location>
        <topology evidence="1">Multi-pass membrane protein</topology>
    </subcellularLocation>
</comment>
<keyword evidence="4 9" id="KW-0378">Hydrolase</keyword>
<evidence type="ECO:0000256" key="2">
    <source>
        <dbReference type="ARBA" id="ARBA00009045"/>
    </source>
</evidence>
<feature type="transmembrane region" description="Helical" evidence="7">
    <location>
        <begin position="320"/>
        <end position="338"/>
    </location>
</feature>
<feature type="transmembrane region" description="Helical" evidence="7">
    <location>
        <begin position="185"/>
        <end position="204"/>
    </location>
</feature>
<dbReference type="InterPro" id="IPR035952">
    <property type="entry name" value="Rhomboid-like_sf"/>
</dbReference>
<dbReference type="GO" id="GO:0008233">
    <property type="term" value="F:peptidase activity"/>
    <property type="evidence" value="ECO:0007669"/>
    <property type="project" value="UniProtKB-KW"/>
</dbReference>
<comment type="similarity">
    <text evidence="2">Belongs to the peptidase S54 family.</text>
</comment>
<dbReference type="RefSeq" id="WP_378929502.1">
    <property type="nucleotide sequence ID" value="NZ_JBHLVO010000001.1"/>
</dbReference>
<keyword evidence="6 7" id="KW-0472">Membrane</keyword>
<evidence type="ECO:0000313" key="9">
    <source>
        <dbReference type="EMBL" id="MFC0269997.1"/>
    </source>
</evidence>
<keyword evidence="9" id="KW-0645">Protease</keyword>
<keyword evidence="10" id="KW-1185">Reference proteome</keyword>
<evidence type="ECO:0000313" key="10">
    <source>
        <dbReference type="Proteomes" id="UP001589854"/>
    </source>
</evidence>